<organism evidence="11 12">
    <name type="scientific">Neobacillus piezotolerans</name>
    <dbReference type="NCBI Taxonomy" id="2259171"/>
    <lineage>
        <taxon>Bacteria</taxon>
        <taxon>Bacillati</taxon>
        <taxon>Bacillota</taxon>
        <taxon>Bacilli</taxon>
        <taxon>Bacillales</taxon>
        <taxon>Bacillaceae</taxon>
        <taxon>Neobacillus</taxon>
    </lineage>
</organism>
<sequence>MKKKASATFATFALLSIAYSSSASASELYTVQKGDTLSGISVKANTSVADLMKLNKLASDKIFLNQKITLPGPGIKAPAQTKPAAAPSQAKAKTYTVVKGDSLSAISVKTGVPIGDLKTLNGLKNDMIYIGQVLKLQAASTVAAKPAVPAKPAAPVKPADTAKAPVKPAQPGKAPAKPAEPVKVPPTQQEKPTVPAQPATGSLGSYVVVSGDTLGKISLQFNTTVENLKALNGLATDMIRVGQTLKVPALAETPQPASPAENSGITPAVISIGKNLIGSPYVWGGSTIEGFDCSGFIYYVYNQAGNQLVRHSAEGYYNRSYEVDKPVAGDLVFFENTYKKGISHMGIYLGDNFFLHADAVIGVTITSLDDPYYKARFESFKRFY</sequence>
<dbReference type="InterPro" id="IPR036779">
    <property type="entry name" value="LysM_dom_sf"/>
</dbReference>
<dbReference type="RefSeq" id="WP_115451217.1">
    <property type="nucleotide sequence ID" value="NZ_QNQT01000002.1"/>
</dbReference>
<dbReference type="SUPFAM" id="SSF54001">
    <property type="entry name" value="Cysteine proteinases"/>
    <property type="match status" value="1"/>
</dbReference>
<dbReference type="Gene3D" id="3.90.1720.10">
    <property type="entry name" value="endopeptidase domain like (from Nostoc punctiforme)"/>
    <property type="match status" value="1"/>
</dbReference>
<feature type="domain" description="LysM" evidence="9">
    <location>
        <begin position="93"/>
        <end position="136"/>
    </location>
</feature>
<protein>
    <submittedName>
        <fullName evidence="11">Peptidoglycan endopeptidase</fullName>
    </submittedName>
</protein>
<dbReference type="AlphaFoldDB" id="A0A3D8GSW0"/>
<evidence type="ECO:0000259" key="10">
    <source>
        <dbReference type="PROSITE" id="PS51935"/>
    </source>
</evidence>
<dbReference type="InterPro" id="IPR038765">
    <property type="entry name" value="Papain-like_cys_pep_sf"/>
</dbReference>
<dbReference type="OrthoDB" id="9813368at2"/>
<dbReference type="CDD" id="cd00118">
    <property type="entry name" value="LysM"/>
    <property type="match status" value="3"/>
</dbReference>
<dbReference type="SMART" id="SM00257">
    <property type="entry name" value="LysM"/>
    <property type="match status" value="3"/>
</dbReference>
<feature type="domain" description="LysM" evidence="9">
    <location>
        <begin position="27"/>
        <end position="70"/>
    </location>
</feature>
<gene>
    <name evidence="11" type="ORF">DRW41_06800</name>
</gene>
<feature type="domain" description="LysM" evidence="9">
    <location>
        <begin position="204"/>
        <end position="247"/>
    </location>
</feature>
<dbReference type="EMBL" id="QNQT01000002">
    <property type="protein sequence ID" value="RDU37545.1"/>
    <property type="molecule type" value="Genomic_DNA"/>
</dbReference>
<evidence type="ECO:0000313" key="12">
    <source>
        <dbReference type="Proteomes" id="UP000257144"/>
    </source>
</evidence>
<dbReference type="PANTHER" id="PTHR47360:SF1">
    <property type="entry name" value="ENDOPEPTIDASE NLPC-RELATED"/>
    <property type="match status" value="1"/>
</dbReference>
<accession>A0A3D8GSW0</accession>
<dbReference type="Proteomes" id="UP000257144">
    <property type="component" value="Unassembled WGS sequence"/>
</dbReference>
<dbReference type="GO" id="GO:0008234">
    <property type="term" value="F:cysteine-type peptidase activity"/>
    <property type="evidence" value="ECO:0007669"/>
    <property type="project" value="UniProtKB-KW"/>
</dbReference>
<dbReference type="InterPro" id="IPR000064">
    <property type="entry name" value="NLP_P60_dom"/>
</dbReference>
<keyword evidence="3 8" id="KW-0732">Signal</keyword>
<dbReference type="InterPro" id="IPR018392">
    <property type="entry name" value="LysM"/>
</dbReference>
<evidence type="ECO:0000256" key="8">
    <source>
        <dbReference type="SAM" id="SignalP"/>
    </source>
</evidence>
<feature type="chain" id="PRO_5017677261" evidence="8">
    <location>
        <begin position="26"/>
        <end position="384"/>
    </location>
</feature>
<feature type="domain" description="NlpC/P60" evidence="10">
    <location>
        <begin position="263"/>
        <end position="384"/>
    </location>
</feature>
<evidence type="ECO:0000256" key="5">
    <source>
        <dbReference type="ARBA" id="ARBA00022801"/>
    </source>
</evidence>
<dbReference type="InterPro" id="IPR052062">
    <property type="entry name" value="Murein_DD/LD_carboxypeptidase"/>
</dbReference>
<feature type="compositionally biased region" description="Low complexity" evidence="7">
    <location>
        <begin position="149"/>
        <end position="186"/>
    </location>
</feature>
<comment type="caution">
    <text evidence="11">The sequence shown here is derived from an EMBL/GenBank/DDBJ whole genome shotgun (WGS) entry which is preliminary data.</text>
</comment>
<keyword evidence="6" id="KW-0788">Thiol protease</keyword>
<feature type="signal peptide" evidence="8">
    <location>
        <begin position="1"/>
        <end position="25"/>
    </location>
</feature>
<reference evidence="11 12" key="1">
    <citation type="submission" date="2018-07" db="EMBL/GenBank/DDBJ databases">
        <title>Bacillus sp. YLB-04 draft genome sequence.</title>
        <authorList>
            <person name="Yu L."/>
            <person name="Tang X."/>
        </authorList>
    </citation>
    <scope>NUCLEOTIDE SEQUENCE [LARGE SCALE GENOMIC DNA]</scope>
    <source>
        <strain evidence="11 12">YLB-04</strain>
    </source>
</reference>
<evidence type="ECO:0000256" key="1">
    <source>
        <dbReference type="ARBA" id="ARBA00007074"/>
    </source>
</evidence>
<dbReference type="SUPFAM" id="SSF54106">
    <property type="entry name" value="LysM domain"/>
    <property type="match status" value="3"/>
</dbReference>
<evidence type="ECO:0000256" key="6">
    <source>
        <dbReference type="ARBA" id="ARBA00022807"/>
    </source>
</evidence>
<name>A0A3D8GSW0_9BACI</name>
<dbReference type="GO" id="GO:0006508">
    <property type="term" value="P:proteolysis"/>
    <property type="evidence" value="ECO:0007669"/>
    <property type="project" value="UniProtKB-KW"/>
</dbReference>
<comment type="similarity">
    <text evidence="1">Belongs to the peptidase C40 family.</text>
</comment>
<proteinExistence type="inferred from homology"/>
<evidence type="ECO:0000256" key="4">
    <source>
        <dbReference type="ARBA" id="ARBA00022737"/>
    </source>
</evidence>
<keyword evidence="4" id="KW-0677">Repeat</keyword>
<evidence type="ECO:0000256" key="3">
    <source>
        <dbReference type="ARBA" id="ARBA00022729"/>
    </source>
</evidence>
<dbReference type="Pfam" id="PF01476">
    <property type="entry name" value="LysM"/>
    <property type="match status" value="3"/>
</dbReference>
<dbReference type="PROSITE" id="PS51782">
    <property type="entry name" value="LYSM"/>
    <property type="match status" value="3"/>
</dbReference>
<dbReference type="Pfam" id="PF00877">
    <property type="entry name" value="NLPC_P60"/>
    <property type="match status" value="1"/>
</dbReference>
<keyword evidence="5" id="KW-0378">Hydrolase</keyword>
<evidence type="ECO:0000259" key="9">
    <source>
        <dbReference type="PROSITE" id="PS51782"/>
    </source>
</evidence>
<dbReference type="PROSITE" id="PS51935">
    <property type="entry name" value="NLPC_P60"/>
    <property type="match status" value="1"/>
</dbReference>
<keyword evidence="12" id="KW-1185">Reference proteome</keyword>
<evidence type="ECO:0000256" key="7">
    <source>
        <dbReference type="SAM" id="MobiDB-lite"/>
    </source>
</evidence>
<dbReference type="Gene3D" id="3.10.350.10">
    <property type="entry name" value="LysM domain"/>
    <property type="match status" value="3"/>
</dbReference>
<dbReference type="PANTHER" id="PTHR47360">
    <property type="entry name" value="MUREIN DD-ENDOPEPTIDASE MEPS/MUREIN LD-CARBOXYPEPTIDASE"/>
    <property type="match status" value="1"/>
</dbReference>
<keyword evidence="2" id="KW-0645">Protease</keyword>
<feature type="region of interest" description="Disordered" evidence="7">
    <location>
        <begin position="149"/>
        <end position="198"/>
    </location>
</feature>
<evidence type="ECO:0000313" key="11">
    <source>
        <dbReference type="EMBL" id="RDU37545.1"/>
    </source>
</evidence>
<evidence type="ECO:0000256" key="2">
    <source>
        <dbReference type="ARBA" id="ARBA00022670"/>
    </source>
</evidence>